<dbReference type="GO" id="GO:0070819">
    <property type="term" value="F:menaquinone-dependent protoporphyrinogen oxidase activity"/>
    <property type="evidence" value="ECO:0007669"/>
    <property type="project" value="TreeGrafter"/>
</dbReference>
<dbReference type="PANTHER" id="PTHR38030">
    <property type="entry name" value="PROTOPORPHYRINOGEN IX DEHYDROGENASE [MENAQUINONE]"/>
    <property type="match status" value="1"/>
</dbReference>
<dbReference type="Pfam" id="PF12641">
    <property type="entry name" value="Flavodoxin_3"/>
    <property type="match status" value="1"/>
</dbReference>
<dbReference type="Proteomes" id="UP001243623">
    <property type="component" value="Chromosome"/>
</dbReference>
<dbReference type="SUPFAM" id="SSF52218">
    <property type="entry name" value="Flavoproteins"/>
    <property type="match status" value="1"/>
</dbReference>
<dbReference type="InterPro" id="IPR008254">
    <property type="entry name" value="Flavodoxin/NO_synth"/>
</dbReference>
<evidence type="ECO:0000313" key="3">
    <source>
        <dbReference type="Proteomes" id="UP001243623"/>
    </source>
</evidence>
<dbReference type="PANTHER" id="PTHR38030:SF2">
    <property type="entry name" value="PROTOPORPHYRINOGEN IX DEHYDROGENASE [QUINONE]"/>
    <property type="match status" value="1"/>
</dbReference>
<proteinExistence type="predicted"/>
<protein>
    <submittedName>
        <fullName evidence="2">Flavodoxin family protein</fullName>
    </submittedName>
</protein>
<feature type="domain" description="Flavodoxin-like" evidence="1">
    <location>
        <begin position="5"/>
        <end position="162"/>
    </location>
</feature>
<dbReference type="EMBL" id="CP120678">
    <property type="protein sequence ID" value="WIW70721.1"/>
    <property type="molecule type" value="Genomic_DNA"/>
</dbReference>
<dbReference type="GO" id="GO:0006783">
    <property type="term" value="P:heme biosynthetic process"/>
    <property type="evidence" value="ECO:0007669"/>
    <property type="project" value="TreeGrafter"/>
</dbReference>
<evidence type="ECO:0000313" key="2">
    <source>
        <dbReference type="EMBL" id="WIW70721.1"/>
    </source>
</evidence>
<dbReference type="InterPro" id="IPR029039">
    <property type="entry name" value="Flavoprotein-like_sf"/>
</dbReference>
<dbReference type="GO" id="GO:0010181">
    <property type="term" value="F:FMN binding"/>
    <property type="evidence" value="ECO:0007669"/>
    <property type="project" value="InterPro"/>
</dbReference>
<dbReference type="Gene3D" id="3.40.50.360">
    <property type="match status" value="1"/>
</dbReference>
<evidence type="ECO:0000259" key="1">
    <source>
        <dbReference type="Pfam" id="PF12641"/>
    </source>
</evidence>
<dbReference type="RefSeq" id="WP_147669441.1">
    <property type="nucleotide sequence ID" value="NZ_CP120678.1"/>
</dbReference>
<keyword evidence="3" id="KW-1185">Reference proteome</keyword>
<gene>
    <name evidence="2" type="ORF">P3F81_12710</name>
</gene>
<reference evidence="2" key="1">
    <citation type="submission" date="2023-03" db="EMBL/GenBank/DDBJ databases">
        <title>Selenobaculum gbiensis gen. nov. sp. nov., a new bacterium isolated from the gut microbiota of IBD patient.</title>
        <authorList>
            <person name="Yeo S."/>
            <person name="Park H."/>
            <person name="Huh C.S."/>
        </authorList>
    </citation>
    <scope>NUCLEOTIDE SEQUENCE</scope>
    <source>
        <strain evidence="2">ICN-92133</strain>
    </source>
</reference>
<sequence length="175" mass="19501">MNKYLIVYSSKTGNTKQIAESMYSAIADLGDLKSIDDEIEWKIYDVIFLGYSVEYGMPNKKAREFLAKLQGKSIVLFQTLGAEAMGEHAMISLANAARYLGSNCKIVGAFSSQGKIDPNLLDRLAKLPANHPHAPSIESQKRWQKAAVHPDATNLLEAHEFALKIKKRMNFLAQK</sequence>
<accession>A0A9Y2AIN6</accession>
<dbReference type="InterPro" id="IPR052200">
    <property type="entry name" value="Protoporphyrinogen_IX_DH"/>
</dbReference>
<dbReference type="KEGG" id="sgbi:P3F81_12710"/>
<dbReference type="GO" id="GO:0016651">
    <property type="term" value="F:oxidoreductase activity, acting on NAD(P)H"/>
    <property type="evidence" value="ECO:0007669"/>
    <property type="project" value="UniProtKB-ARBA"/>
</dbReference>
<name>A0A9Y2AIN6_9FIRM</name>
<organism evidence="2 3">
    <name type="scientific">Selenobaculum gibii</name>
    <dbReference type="NCBI Taxonomy" id="3054208"/>
    <lineage>
        <taxon>Bacteria</taxon>
        <taxon>Bacillati</taxon>
        <taxon>Bacillota</taxon>
        <taxon>Negativicutes</taxon>
        <taxon>Selenomonadales</taxon>
        <taxon>Selenomonadaceae</taxon>
        <taxon>Selenobaculum</taxon>
    </lineage>
</organism>
<dbReference type="AlphaFoldDB" id="A0A9Y2AIN6"/>